<reference evidence="2 3" key="1">
    <citation type="submission" date="2016-09" db="EMBL/GenBank/DDBJ databases">
        <title>Extensive genetic diversity and differential bi-allelic expression allows diatom success in the polar Southern Ocean.</title>
        <authorList>
            <consortium name="DOE Joint Genome Institute"/>
            <person name="Mock T."/>
            <person name="Otillar R.P."/>
            <person name="Strauss J."/>
            <person name="Dupont C."/>
            <person name="Frickenhaus S."/>
            <person name="Maumus F."/>
            <person name="Mcmullan M."/>
            <person name="Sanges R."/>
            <person name="Schmutz J."/>
            <person name="Toseland A."/>
            <person name="Valas R."/>
            <person name="Veluchamy A."/>
            <person name="Ward B.J."/>
            <person name="Allen A."/>
            <person name="Barry K."/>
            <person name="Falciatore A."/>
            <person name="Ferrante M."/>
            <person name="Fortunato A.E."/>
            <person name="Gloeckner G."/>
            <person name="Gruber A."/>
            <person name="Hipkin R."/>
            <person name="Janech M."/>
            <person name="Kroth P."/>
            <person name="Leese F."/>
            <person name="Lindquist E."/>
            <person name="Lyon B.R."/>
            <person name="Martin J."/>
            <person name="Mayer C."/>
            <person name="Parker M."/>
            <person name="Quesneville H."/>
            <person name="Raymond J."/>
            <person name="Uhlig C."/>
            <person name="Valentin K.U."/>
            <person name="Worden A.Z."/>
            <person name="Armbrust E.V."/>
            <person name="Bowler C."/>
            <person name="Green B."/>
            <person name="Moulton V."/>
            <person name="Van Oosterhout C."/>
            <person name="Grigoriev I."/>
        </authorList>
    </citation>
    <scope>NUCLEOTIDE SEQUENCE [LARGE SCALE GENOMIC DNA]</scope>
    <source>
        <strain evidence="2 3">CCMP1102</strain>
    </source>
</reference>
<keyword evidence="1" id="KW-0732">Signal</keyword>
<dbReference type="OrthoDB" id="200045at2759"/>
<feature type="chain" id="PRO_5009193488" evidence="1">
    <location>
        <begin position="24"/>
        <end position="299"/>
    </location>
</feature>
<dbReference type="InParanoid" id="A0A1E7FRW6"/>
<accession>A0A1E7FRW6</accession>
<feature type="signal peptide" evidence="1">
    <location>
        <begin position="1"/>
        <end position="23"/>
    </location>
</feature>
<keyword evidence="3" id="KW-1185">Reference proteome</keyword>
<dbReference type="EMBL" id="KV784354">
    <property type="protein sequence ID" value="OEU20857.1"/>
    <property type="molecule type" value="Genomic_DNA"/>
</dbReference>
<dbReference type="KEGG" id="fcy:FRACYDRAFT_267795"/>
<dbReference type="AlphaFoldDB" id="A0A1E7FRW6"/>
<evidence type="ECO:0000313" key="3">
    <source>
        <dbReference type="Proteomes" id="UP000095751"/>
    </source>
</evidence>
<name>A0A1E7FRW6_9STRA</name>
<proteinExistence type="predicted"/>
<dbReference type="Proteomes" id="UP000095751">
    <property type="component" value="Unassembled WGS sequence"/>
</dbReference>
<sequence>MRSVFLPVFLASCSILFPSSVDAFSSSFALQRRSTISTTVVKAENDDISSSVEIPSAEIPSVDTPSAPSVDIPSVDIPSVDTPSVDIPSVDIPSVDIPSAVKSAIPNFAETTEDAAKLFTPDKQFKSLLPLNNGRMYDKIGDDPTPPPSAPIIDLTTTALVAGQENYGLAIVLLIEAVWSFTKSPSVDHGLKTLLPAIVSGVVLGAISGPMITSGEPASVSTGLFIATGVSVAMGAVYAARLSAPFSPAPKEIPAGGLVVAFAGFVSFSQNLVGGGFVTLPTLPSLPGLPTFGEIHLPF</sequence>
<evidence type="ECO:0000313" key="2">
    <source>
        <dbReference type="EMBL" id="OEU20857.1"/>
    </source>
</evidence>
<gene>
    <name evidence="2" type="ORF">FRACYDRAFT_267795</name>
</gene>
<organism evidence="2 3">
    <name type="scientific">Fragilariopsis cylindrus CCMP1102</name>
    <dbReference type="NCBI Taxonomy" id="635003"/>
    <lineage>
        <taxon>Eukaryota</taxon>
        <taxon>Sar</taxon>
        <taxon>Stramenopiles</taxon>
        <taxon>Ochrophyta</taxon>
        <taxon>Bacillariophyta</taxon>
        <taxon>Bacillariophyceae</taxon>
        <taxon>Bacillariophycidae</taxon>
        <taxon>Bacillariales</taxon>
        <taxon>Bacillariaceae</taxon>
        <taxon>Fragilariopsis</taxon>
    </lineage>
</organism>
<evidence type="ECO:0000256" key="1">
    <source>
        <dbReference type="SAM" id="SignalP"/>
    </source>
</evidence>
<protein>
    <submittedName>
        <fullName evidence="2">Uncharacterized protein</fullName>
    </submittedName>
</protein>